<evidence type="ECO:0000313" key="3">
    <source>
        <dbReference type="Proteomes" id="UP000053900"/>
    </source>
</evidence>
<dbReference type="InterPro" id="IPR007421">
    <property type="entry name" value="Schlafen_AlbA_2_dom"/>
</dbReference>
<comment type="caution">
    <text evidence="2">The sequence shown here is derived from an EMBL/GenBank/DDBJ whole genome shotgun (WGS) entry which is preliminary data.</text>
</comment>
<sequence>MTHDDLSTLLDDLIATWENEVIEFKRGKKEFSLSDIGQYFSALSNEANLRDCEFAWLIFGVDDKTQTVVGTDYKEGDSPRIQAVSNQVLQNISPKITFRNIYELQHRDGKVILFQIPQAPQGTPVAWQGHYYARAGESLVALGQDKINQIHAQEKTIDWSAQVVAQAKLTHLDPAAIQKARDAFVKKMQSSTRFDMDEFNRLNDEAFLNKARLLVDGQITKGTLLLLGKAESFYLLTPHPASMTWSLETSERAYEHFLPPFFLTSSELYQKIRNFQMRILPDDELIPVEIAKYDQRMVLEALHNCIAHQDYTQNAKIIVAEKSNQLVLENMGSFFEGEPMDYVNHQIRPKRYRNPFLVNAMVQLNMIDSMGYGIYDMHQSQAKRYLPLPDYDLSKPDTVKLTIYGGVIDPAFSKLLIKKTDLSLQEIMALDRVQKRQTITKTMASELKRKKLIEGRRPNYQVAYQVAEATGEKVSYIRNRKQADEHYMKLMVDLIDNAGYATREEINSLIIPLLSNHLDDRQKISKVGNLLTKMRKLNLIKKIGTTKSAKWQKL</sequence>
<dbReference type="Gene3D" id="3.30.565.60">
    <property type="match status" value="1"/>
</dbReference>
<dbReference type="Proteomes" id="UP000053900">
    <property type="component" value="Unassembled WGS sequence"/>
</dbReference>
<gene>
    <name evidence="2" type="ORF">AFK20_10145</name>
</gene>
<keyword evidence="3" id="KW-1185">Reference proteome</keyword>
<name>A0ABR5IK85_9HYPH</name>
<dbReference type="Pfam" id="PF04326">
    <property type="entry name" value="SLFN_AlbA_2"/>
    <property type="match status" value="1"/>
</dbReference>
<dbReference type="InterPro" id="IPR038475">
    <property type="entry name" value="RecG_C_sf"/>
</dbReference>
<evidence type="ECO:0000313" key="2">
    <source>
        <dbReference type="EMBL" id="KND20364.1"/>
    </source>
</evidence>
<protein>
    <submittedName>
        <fullName evidence="2">Transcriptional regulator</fullName>
    </submittedName>
</protein>
<evidence type="ECO:0000259" key="1">
    <source>
        <dbReference type="Pfam" id="PF04326"/>
    </source>
</evidence>
<proteinExistence type="predicted"/>
<accession>A0ABR5IK85</accession>
<dbReference type="PANTHER" id="PTHR30595:SF6">
    <property type="entry name" value="SCHLAFEN ALBA-2 DOMAIN-CONTAINING PROTEIN"/>
    <property type="match status" value="1"/>
</dbReference>
<feature type="domain" description="Schlafen AlbA-2" evidence="1">
    <location>
        <begin position="18"/>
        <end position="138"/>
    </location>
</feature>
<dbReference type="PANTHER" id="PTHR30595">
    <property type="entry name" value="GLPR-RELATED TRANSCRIPTIONAL REPRESSOR"/>
    <property type="match status" value="1"/>
</dbReference>
<dbReference type="InterPro" id="IPR038461">
    <property type="entry name" value="Schlafen_AlbA_2_dom_sf"/>
</dbReference>
<dbReference type="Gene3D" id="3.30.950.30">
    <property type="entry name" value="Schlafen, AAA domain"/>
    <property type="match status" value="1"/>
</dbReference>
<organism evidence="2 3">
    <name type="scientific">Enhydrobacter aerosaccus</name>
    <dbReference type="NCBI Taxonomy" id="225324"/>
    <lineage>
        <taxon>Bacteria</taxon>
        <taxon>Pseudomonadati</taxon>
        <taxon>Pseudomonadota</taxon>
        <taxon>Alphaproteobacteria</taxon>
        <taxon>Hyphomicrobiales</taxon>
        <taxon>Enhydrobacter</taxon>
    </lineage>
</organism>
<dbReference type="Pfam" id="PF13749">
    <property type="entry name" value="HATPase_c_4"/>
    <property type="match status" value="1"/>
</dbReference>
<reference evidence="2 3" key="1">
    <citation type="submission" date="2015-07" db="EMBL/GenBank/DDBJ databases">
        <title>Draft genome of Enhydrobacter aerosaccus.</title>
        <authorList>
            <person name="Wang X."/>
        </authorList>
    </citation>
    <scope>NUCLEOTIDE SEQUENCE [LARGE SCALE GENOMIC DNA]</scope>
    <source>
        <strain evidence="2 3">CGMCC9176</strain>
    </source>
</reference>
<dbReference type="EMBL" id="LGSW01000010">
    <property type="protein sequence ID" value="KND20364.1"/>
    <property type="molecule type" value="Genomic_DNA"/>
</dbReference>